<dbReference type="AlphaFoldDB" id="A0A0A8ZBC6"/>
<organism evidence="1">
    <name type="scientific">Arundo donax</name>
    <name type="common">Giant reed</name>
    <name type="synonym">Donax arundinaceus</name>
    <dbReference type="NCBI Taxonomy" id="35708"/>
    <lineage>
        <taxon>Eukaryota</taxon>
        <taxon>Viridiplantae</taxon>
        <taxon>Streptophyta</taxon>
        <taxon>Embryophyta</taxon>
        <taxon>Tracheophyta</taxon>
        <taxon>Spermatophyta</taxon>
        <taxon>Magnoliopsida</taxon>
        <taxon>Liliopsida</taxon>
        <taxon>Poales</taxon>
        <taxon>Poaceae</taxon>
        <taxon>PACMAD clade</taxon>
        <taxon>Arundinoideae</taxon>
        <taxon>Arundineae</taxon>
        <taxon>Arundo</taxon>
    </lineage>
</organism>
<evidence type="ECO:0000313" key="1">
    <source>
        <dbReference type="EMBL" id="JAD36714.1"/>
    </source>
</evidence>
<accession>A0A0A8ZBC6</accession>
<reference evidence="1" key="1">
    <citation type="submission" date="2014-09" db="EMBL/GenBank/DDBJ databases">
        <authorList>
            <person name="Magalhaes I.L.F."/>
            <person name="Oliveira U."/>
            <person name="Santos F.R."/>
            <person name="Vidigal T.H.D.A."/>
            <person name="Brescovit A.D."/>
            <person name="Santos A.J."/>
        </authorList>
    </citation>
    <scope>NUCLEOTIDE SEQUENCE</scope>
    <source>
        <tissue evidence="1">Shoot tissue taken approximately 20 cm above the soil surface</tissue>
    </source>
</reference>
<protein>
    <submittedName>
        <fullName evidence="1">Uncharacterized protein</fullName>
    </submittedName>
</protein>
<name>A0A0A8ZBC6_ARUDO</name>
<sequence length="18" mass="2367">MYELNAKRYRHWQSRISK</sequence>
<reference evidence="1" key="2">
    <citation type="journal article" date="2015" name="Data Brief">
        <title>Shoot transcriptome of the giant reed, Arundo donax.</title>
        <authorList>
            <person name="Barrero R.A."/>
            <person name="Guerrero F.D."/>
            <person name="Moolhuijzen P."/>
            <person name="Goolsby J.A."/>
            <person name="Tidwell J."/>
            <person name="Bellgard S.E."/>
            <person name="Bellgard M.I."/>
        </authorList>
    </citation>
    <scope>NUCLEOTIDE SEQUENCE</scope>
    <source>
        <tissue evidence="1">Shoot tissue taken approximately 20 cm above the soil surface</tissue>
    </source>
</reference>
<proteinExistence type="predicted"/>
<dbReference type="EMBL" id="GBRH01261181">
    <property type="protein sequence ID" value="JAD36714.1"/>
    <property type="molecule type" value="Transcribed_RNA"/>
</dbReference>